<accession>A0A3B4C7E8</accession>
<feature type="region of interest" description="Disordered" evidence="2">
    <location>
        <begin position="1077"/>
        <end position="1113"/>
    </location>
</feature>
<dbReference type="Ensembl" id="ENSPNAT00000003514.2">
    <property type="protein sequence ID" value="ENSPNAP00000006464.2"/>
    <property type="gene ID" value="ENSPNAG00000012550.2"/>
</dbReference>
<feature type="compositionally biased region" description="Basic and acidic residues" evidence="2">
    <location>
        <begin position="1286"/>
        <end position="1298"/>
    </location>
</feature>
<feature type="compositionally biased region" description="Basic and acidic residues" evidence="2">
    <location>
        <begin position="1158"/>
        <end position="1168"/>
    </location>
</feature>
<dbReference type="PROSITE" id="PS00028">
    <property type="entry name" value="ZINC_FINGER_C2H2_1"/>
    <property type="match status" value="1"/>
</dbReference>
<reference evidence="4 5" key="1">
    <citation type="submission" date="2020-10" db="EMBL/GenBank/DDBJ databases">
        <title>Pygocentrus nattereri (red-bellied piranha) genome, fPygNat1, primary haplotype.</title>
        <authorList>
            <person name="Myers G."/>
            <person name="Meyer A."/>
            <person name="Karagic N."/>
            <person name="Pippel M."/>
            <person name="Winkler S."/>
            <person name="Tracey A."/>
            <person name="Wood J."/>
            <person name="Formenti G."/>
            <person name="Howe K."/>
            <person name="Fedrigo O."/>
            <person name="Jarvis E.D."/>
        </authorList>
    </citation>
    <scope>NUCLEOTIDE SEQUENCE [LARGE SCALE GENOMIC DNA]</scope>
</reference>
<feature type="region of interest" description="Disordered" evidence="2">
    <location>
        <begin position="175"/>
        <end position="316"/>
    </location>
</feature>
<feature type="region of interest" description="Disordered" evidence="2">
    <location>
        <begin position="116"/>
        <end position="143"/>
    </location>
</feature>
<evidence type="ECO:0000313" key="4">
    <source>
        <dbReference type="Ensembl" id="ENSPNAP00000006464.2"/>
    </source>
</evidence>
<feature type="compositionally biased region" description="Low complexity" evidence="2">
    <location>
        <begin position="1103"/>
        <end position="1113"/>
    </location>
</feature>
<gene>
    <name evidence="4" type="primary">ZNF318</name>
</gene>
<organism evidence="4 5">
    <name type="scientific">Pygocentrus nattereri</name>
    <name type="common">Red-bellied piranha</name>
    <dbReference type="NCBI Taxonomy" id="42514"/>
    <lineage>
        <taxon>Eukaryota</taxon>
        <taxon>Metazoa</taxon>
        <taxon>Chordata</taxon>
        <taxon>Craniata</taxon>
        <taxon>Vertebrata</taxon>
        <taxon>Euteleostomi</taxon>
        <taxon>Actinopterygii</taxon>
        <taxon>Neopterygii</taxon>
        <taxon>Teleostei</taxon>
        <taxon>Ostariophysi</taxon>
        <taxon>Characiformes</taxon>
        <taxon>Characoidei</taxon>
        <taxon>Pygocentrus</taxon>
    </lineage>
</organism>
<feature type="compositionally biased region" description="Basic and acidic residues" evidence="2">
    <location>
        <begin position="513"/>
        <end position="542"/>
    </location>
</feature>
<dbReference type="InterPro" id="IPR003604">
    <property type="entry name" value="Matrin/U1-like-C_Znf_C2H2"/>
</dbReference>
<keyword evidence="5" id="KW-1185">Reference proteome</keyword>
<feature type="region of interest" description="Disordered" evidence="2">
    <location>
        <begin position="513"/>
        <end position="565"/>
    </location>
</feature>
<feature type="domain" description="C2H2-type" evidence="3">
    <location>
        <begin position="649"/>
        <end position="671"/>
    </location>
</feature>
<feature type="compositionally biased region" description="Basic and acidic residues" evidence="2">
    <location>
        <begin position="1202"/>
        <end position="1265"/>
    </location>
</feature>
<feature type="compositionally biased region" description="Basic and acidic residues" evidence="2">
    <location>
        <begin position="1175"/>
        <end position="1187"/>
    </location>
</feature>
<proteinExistence type="predicted"/>
<dbReference type="GO" id="GO:0008270">
    <property type="term" value="F:zinc ion binding"/>
    <property type="evidence" value="ECO:0007669"/>
    <property type="project" value="InterPro"/>
</dbReference>
<dbReference type="InterPro" id="IPR013087">
    <property type="entry name" value="Znf_C2H2_type"/>
</dbReference>
<dbReference type="GeneTree" id="ENSGT00390000000614"/>
<dbReference type="SMART" id="SM00451">
    <property type="entry name" value="ZnF_U1"/>
    <property type="match status" value="2"/>
</dbReference>
<feature type="compositionally biased region" description="Polar residues" evidence="2">
    <location>
        <begin position="1146"/>
        <end position="1157"/>
    </location>
</feature>
<dbReference type="PANTHER" id="PTHR15577:SF2">
    <property type="entry name" value="ZINC FINGER PROTEIN 318"/>
    <property type="match status" value="1"/>
</dbReference>
<feature type="region of interest" description="Disordered" evidence="2">
    <location>
        <begin position="1338"/>
        <end position="1373"/>
    </location>
</feature>
<feature type="coiled-coil region" evidence="1">
    <location>
        <begin position="407"/>
        <end position="505"/>
    </location>
</feature>
<feature type="compositionally biased region" description="Basic and acidic residues" evidence="2">
    <location>
        <begin position="718"/>
        <end position="736"/>
    </location>
</feature>
<dbReference type="GO" id="GO:0005654">
    <property type="term" value="C:nucleoplasm"/>
    <property type="evidence" value="ECO:0007669"/>
    <property type="project" value="TreeGrafter"/>
</dbReference>
<dbReference type="GO" id="GO:0045893">
    <property type="term" value="P:positive regulation of DNA-templated transcription"/>
    <property type="evidence" value="ECO:0007669"/>
    <property type="project" value="TreeGrafter"/>
</dbReference>
<sequence>VRKDVVASQVSLHSPSIDGIAEQLLSAMTKNMDPDVLASMLSQSSNASALEELISKLQPAKESGHDLPIPHERPGQDNTDLSQLLNMMAEVVSQPLDKKKNFVDIEDEEKFLYGDEEEEASFPNPNEEPGTLAPGVGPSDAKVRQEVEEYEKIQDLLKTIGLDLGVAEISKMAARTQERLHGKNPAKKPPAARRQFDRKHRSRSRSYSSSSSSSSRSPSSHSRSRSRSSSHERTPSHSGKRSVPPEKRSSRSVSQNQKDGRSAPKSGESPWTNAGPKPPEVVGPGTNPFPTHPGHPAHQMPPYPHQHPHGVMPPNYHPSGFDPYGNYMPYMPQGWPMYPPPGMPVPPQSPMDEYSSPATERPFLKVIDTMIFFFYVVKPLNIFFLLGSKVDPVQSMKGCSSSNQRRVIEEKNTASQKQKVIEELEKLKRDRESRLKKKDSLIKELETLRKQQGELLRKKRREKDGHKDPVLIELGQLQEDVMAQISKLRAEHEAAEKKHEELVKVASILGLDHRNLRGSGDREQPPSQSKSKEMTRSPEKSKAPSNTSTTKVTKPSATPASAQTPDTSAELFEYYDAGNHWCKNCNVTSGSMFDFFTHLHSKTHRKTLDPYDRPWATKPESEKKRHTGELISKPAKGSEFLLPVRGFFCQLCEEFFGDPICAEAHVTCHAHNEKYKKQMYENPLYEQRRNLDRQAGMESEKKQADHKRKRDDYDDTQDDQKKSKLNTKSEPEKPSEPPKILCGPSPAMLAKLRKKNEEATGRPAFGKFSWKKPEKTALEREAERIAAQFIKEDEECVAAAAAQEINKDPEDHDAFTKSVAAAKSIAIKLSGKTVLPPSQEWVAYNQNKNRPSLPPTSNILRKSNVGLQNKPAPLNTPPSIGPAAATVSKSPGPAMKNQPQKEGVLSADLISMAFEGQEVQLKTPGENVSSSPPTSSSLTTASTPPPTVTSTPPPKVISVPPPTVTSIPPLTITPMPPPPLTSMPPPPLTSMPPPPITSMPPPPLTSMPPPPTFIPPPTAAFMPPPTTFLPPPTSTFLPPPTITSVPPPGSTMTEVEAIQLKAPPECIVSLESDVAAPGVPEEEQNLTVVVRPPPQLQISASDSSLKSNKPKKSLAAAKAKDLFDIFYSASSTMASSSVASAANKAGTKSSSKANSAQQEDKDSTKSESPKIGNSKYKESAADRETKSEPLAVDKSSLDGEPEVDKSSLFEEQVEKGFLGKEPQVDRGSLDEEPQVDKGSLDEEPQVDKGSLDEEPQVDKGSRVEEPQVDNGSVDEEPQVDNGSLEEEPHVAKDSKALEVSENEENSESLEMIVNKNEADTLEHEASSAILDSIEIMDTSDDLDGDNQDGENPLDSEDAITVSFSPPPGSFTEQLNLDTFEFNFDSL</sequence>
<dbReference type="PANTHER" id="PTHR15577">
    <property type="entry name" value="ZINC FINGER CONTAINING PROTEIN"/>
    <property type="match status" value="1"/>
</dbReference>
<feature type="compositionally biased region" description="Low complexity" evidence="2">
    <location>
        <begin position="964"/>
        <end position="973"/>
    </location>
</feature>
<feature type="region of interest" description="Disordered" evidence="2">
    <location>
        <begin position="845"/>
        <end position="1051"/>
    </location>
</feature>
<protein>
    <recommendedName>
        <fullName evidence="3">C2H2-type domain-containing protein</fullName>
    </recommendedName>
</protein>
<feature type="compositionally biased region" description="Pro residues" evidence="2">
    <location>
        <begin position="943"/>
        <end position="963"/>
    </location>
</feature>
<dbReference type="InterPro" id="IPR055309">
    <property type="entry name" value="Znf318-like"/>
</dbReference>
<feature type="compositionally biased region" description="Pro residues" evidence="2">
    <location>
        <begin position="974"/>
        <end position="1049"/>
    </location>
</feature>
<feature type="compositionally biased region" description="Polar residues" evidence="2">
    <location>
        <begin position="543"/>
        <end position="565"/>
    </location>
</feature>
<reference evidence="4" key="3">
    <citation type="submission" date="2025-09" db="UniProtKB">
        <authorList>
            <consortium name="Ensembl"/>
        </authorList>
    </citation>
    <scope>IDENTIFICATION</scope>
</reference>
<evidence type="ECO:0000313" key="5">
    <source>
        <dbReference type="Proteomes" id="UP001501920"/>
    </source>
</evidence>
<reference evidence="4" key="2">
    <citation type="submission" date="2025-08" db="UniProtKB">
        <authorList>
            <consortium name="Ensembl"/>
        </authorList>
    </citation>
    <scope>IDENTIFICATION</scope>
</reference>
<feature type="compositionally biased region" description="Acidic residues" evidence="2">
    <location>
        <begin position="1338"/>
        <end position="1357"/>
    </location>
</feature>
<feature type="compositionally biased region" description="Low complexity" evidence="2">
    <location>
        <begin position="928"/>
        <end position="942"/>
    </location>
</feature>
<dbReference type="GO" id="GO:0003676">
    <property type="term" value="F:nucleic acid binding"/>
    <property type="evidence" value="ECO:0007669"/>
    <property type="project" value="InterPro"/>
</dbReference>
<keyword evidence="1" id="KW-0175">Coiled coil</keyword>
<feature type="compositionally biased region" description="Low complexity" evidence="2">
    <location>
        <begin position="205"/>
        <end position="221"/>
    </location>
</feature>
<dbReference type="Proteomes" id="UP001501920">
    <property type="component" value="Chromosome 5"/>
</dbReference>
<dbReference type="GO" id="GO:0045892">
    <property type="term" value="P:negative regulation of DNA-templated transcription"/>
    <property type="evidence" value="ECO:0007669"/>
    <property type="project" value="TreeGrafter"/>
</dbReference>
<feature type="compositionally biased region" description="Polar residues" evidence="2">
    <location>
        <begin position="845"/>
        <end position="867"/>
    </location>
</feature>
<evidence type="ECO:0000259" key="3">
    <source>
        <dbReference type="PROSITE" id="PS00028"/>
    </source>
</evidence>
<evidence type="ECO:0000256" key="1">
    <source>
        <dbReference type="SAM" id="Coils"/>
    </source>
</evidence>
<name>A0A3B4C7E8_PYGNA</name>
<evidence type="ECO:0000256" key="2">
    <source>
        <dbReference type="SAM" id="MobiDB-lite"/>
    </source>
</evidence>
<feature type="region of interest" description="Disordered" evidence="2">
    <location>
        <begin position="1136"/>
        <end position="1308"/>
    </location>
</feature>
<feature type="region of interest" description="Disordered" evidence="2">
    <location>
        <begin position="690"/>
        <end position="745"/>
    </location>
</feature>